<keyword evidence="2" id="KW-0963">Cytoplasm</keyword>
<dbReference type="PANTHER" id="PTHR45709">
    <property type="entry name" value="LARGE SUBUNIT GTPASE 1 HOMOLOG-RELATED"/>
    <property type="match status" value="1"/>
</dbReference>
<dbReference type="CDD" id="cd01857">
    <property type="entry name" value="HSR1_MMR1"/>
    <property type="match status" value="1"/>
</dbReference>
<dbReference type="FunFam" id="3.40.50.300:FF:001151">
    <property type="entry name" value="Large subunit GTPase 1"/>
    <property type="match status" value="1"/>
</dbReference>
<feature type="region of interest" description="Disordered" evidence="6">
    <location>
        <begin position="558"/>
        <end position="594"/>
    </location>
</feature>
<evidence type="ECO:0000313" key="9">
    <source>
        <dbReference type="Proteomes" id="UP000734854"/>
    </source>
</evidence>
<dbReference type="GO" id="GO:0003924">
    <property type="term" value="F:GTPase activity"/>
    <property type="evidence" value="ECO:0007669"/>
    <property type="project" value="InterPro"/>
</dbReference>
<dbReference type="PANTHER" id="PTHR45709:SF2">
    <property type="entry name" value="LARGE SUBUNIT GTPASE 1 HOMOLOG"/>
    <property type="match status" value="1"/>
</dbReference>
<keyword evidence="4" id="KW-0378">Hydrolase</keyword>
<evidence type="ECO:0000256" key="1">
    <source>
        <dbReference type="ARBA" id="ARBA00004496"/>
    </source>
</evidence>
<proteinExistence type="predicted"/>
<dbReference type="EMBL" id="JACMSC010000015">
    <property type="protein sequence ID" value="KAG6487226.1"/>
    <property type="molecule type" value="Genomic_DNA"/>
</dbReference>
<accession>A0A8J5FX23</accession>
<dbReference type="InterPro" id="IPR023179">
    <property type="entry name" value="GTP-bd_ortho_bundle_sf"/>
</dbReference>
<keyword evidence="5" id="KW-0342">GTP-binding</keyword>
<dbReference type="Pfam" id="PF01926">
    <property type="entry name" value="MMR_HSR1"/>
    <property type="match status" value="1"/>
</dbReference>
<dbReference type="GO" id="GO:0005525">
    <property type="term" value="F:GTP binding"/>
    <property type="evidence" value="ECO:0007669"/>
    <property type="project" value="UniProtKB-KW"/>
</dbReference>
<dbReference type="InterPro" id="IPR030378">
    <property type="entry name" value="G_CP_dom"/>
</dbReference>
<evidence type="ECO:0000256" key="2">
    <source>
        <dbReference type="ARBA" id="ARBA00022490"/>
    </source>
</evidence>
<reference evidence="8 9" key="1">
    <citation type="submission" date="2020-08" db="EMBL/GenBank/DDBJ databases">
        <title>Plant Genome Project.</title>
        <authorList>
            <person name="Zhang R.-G."/>
        </authorList>
    </citation>
    <scope>NUCLEOTIDE SEQUENCE [LARGE SCALE GENOMIC DNA]</scope>
    <source>
        <tissue evidence="8">Rhizome</tissue>
    </source>
</reference>
<dbReference type="SUPFAM" id="SSF52540">
    <property type="entry name" value="P-loop containing nucleoside triphosphate hydrolases"/>
    <property type="match status" value="1"/>
</dbReference>
<evidence type="ECO:0000259" key="7">
    <source>
        <dbReference type="PROSITE" id="PS51721"/>
    </source>
</evidence>
<evidence type="ECO:0000313" key="8">
    <source>
        <dbReference type="EMBL" id="KAG6487226.1"/>
    </source>
</evidence>
<dbReference type="PRINTS" id="PR00326">
    <property type="entry name" value="GTP1OBG"/>
</dbReference>
<dbReference type="Gene3D" id="3.40.50.300">
    <property type="entry name" value="P-loop containing nucleotide triphosphate hydrolases"/>
    <property type="match status" value="1"/>
</dbReference>
<dbReference type="Proteomes" id="UP000734854">
    <property type="component" value="Unassembled WGS sequence"/>
</dbReference>
<feature type="domain" description="CP-type G" evidence="7">
    <location>
        <begin position="159"/>
        <end position="385"/>
    </location>
</feature>
<evidence type="ECO:0000256" key="6">
    <source>
        <dbReference type="SAM" id="MobiDB-lite"/>
    </source>
</evidence>
<dbReference type="InterPro" id="IPR043358">
    <property type="entry name" value="GNL1-like"/>
</dbReference>
<sequence length="615" mass="69386">MGGKKGAADGLGRALIKNHNQMVRDSKEKGRALHLQQRRVLESVTDVGDIDAVLEKAAEADRVYLFDNPSANVLINIDSSMNMDEMMEEERGNLRKQEEALYASSLRIPRRPPWNARMSVEELDANETKAFLEWRRNLARLEENEKLLLTPFEKNLDIWRQLWRVLERSDLIVMVVDARDPLFYRCPDLEFCTAIIEFIANDQQYARELDELKKTLLLVNKADLLPISVRRQWAEYFHQHDILFVFWSAKAASAAMEGKPFLDQFKEEITPEQPIQEDLDTKIYGREEILVRLQSEAEVITARKSRNNDNRGGKHLETSNVNSIAKQVVVGFVGYPNVGKSSTINALVGQKRTGVTSTPGKTKHFQTIVISDELILCDCPGLVFPSFSSSRYEMIASGVLPIDRMTEHREAVQVVADRVPRKVIEKTYNITLPRPKSYERQSRPPLSSELLRAYCSSRGYVSSSGLPDETKAARIILKDYVDGKLSHYEMPPRDKDAEVNEADDIVNSKFSSDDEPNACDPDGNCTNVEAGAQEHSLSNLLDDLKSFELAGALASKNAPVAKKKAATSSHKRQKKPQRKKDRSWRVGNDDGDGMPVVRAFQKSAVNWASIAAPNR</sequence>
<keyword evidence="3" id="KW-0547">Nucleotide-binding</keyword>
<dbReference type="PROSITE" id="PS51721">
    <property type="entry name" value="G_CP"/>
    <property type="match status" value="1"/>
</dbReference>
<dbReference type="InterPro" id="IPR006073">
    <property type="entry name" value="GTP-bd"/>
</dbReference>
<dbReference type="Gene3D" id="1.10.1580.10">
    <property type="match status" value="1"/>
</dbReference>
<name>A0A8J5FX23_ZINOF</name>
<dbReference type="AlphaFoldDB" id="A0A8J5FX23"/>
<dbReference type="FunFam" id="1.10.1580.10:FF:000008">
    <property type="entry name" value="Large subunit GTPase 1"/>
    <property type="match status" value="1"/>
</dbReference>
<dbReference type="GO" id="GO:0005829">
    <property type="term" value="C:cytosol"/>
    <property type="evidence" value="ECO:0007669"/>
    <property type="project" value="TreeGrafter"/>
</dbReference>
<evidence type="ECO:0000256" key="3">
    <source>
        <dbReference type="ARBA" id="ARBA00022741"/>
    </source>
</evidence>
<dbReference type="InterPro" id="IPR027417">
    <property type="entry name" value="P-loop_NTPase"/>
</dbReference>
<feature type="compositionally biased region" description="Basic residues" evidence="6">
    <location>
        <begin position="561"/>
        <end position="582"/>
    </location>
</feature>
<comment type="caution">
    <text evidence="8">The sequence shown here is derived from an EMBL/GenBank/DDBJ whole genome shotgun (WGS) entry which is preliminary data.</text>
</comment>
<evidence type="ECO:0000256" key="4">
    <source>
        <dbReference type="ARBA" id="ARBA00022801"/>
    </source>
</evidence>
<gene>
    <name evidence="8" type="ORF">ZIOFF_055811</name>
</gene>
<comment type="subcellular location">
    <subcellularLocation>
        <location evidence="1">Cytoplasm</location>
    </subcellularLocation>
</comment>
<organism evidence="8 9">
    <name type="scientific">Zingiber officinale</name>
    <name type="common">Ginger</name>
    <name type="synonym">Amomum zingiber</name>
    <dbReference type="NCBI Taxonomy" id="94328"/>
    <lineage>
        <taxon>Eukaryota</taxon>
        <taxon>Viridiplantae</taxon>
        <taxon>Streptophyta</taxon>
        <taxon>Embryophyta</taxon>
        <taxon>Tracheophyta</taxon>
        <taxon>Spermatophyta</taxon>
        <taxon>Magnoliopsida</taxon>
        <taxon>Liliopsida</taxon>
        <taxon>Zingiberales</taxon>
        <taxon>Zingiberaceae</taxon>
        <taxon>Zingiber</taxon>
    </lineage>
</organism>
<keyword evidence="9" id="KW-1185">Reference proteome</keyword>
<protein>
    <recommendedName>
        <fullName evidence="7">CP-type G domain-containing protein</fullName>
    </recommendedName>
</protein>
<evidence type="ECO:0000256" key="5">
    <source>
        <dbReference type="ARBA" id="ARBA00023134"/>
    </source>
</evidence>